<dbReference type="Proteomes" id="UP001141327">
    <property type="component" value="Unassembled WGS sequence"/>
</dbReference>
<dbReference type="SUPFAM" id="SSF64182">
    <property type="entry name" value="DHH phosphoesterases"/>
    <property type="match status" value="1"/>
</dbReference>
<evidence type="ECO:0000256" key="2">
    <source>
        <dbReference type="ARBA" id="ARBA00010727"/>
    </source>
</evidence>
<evidence type="ECO:0000256" key="5">
    <source>
        <dbReference type="ARBA" id="ARBA00023306"/>
    </source>
</evidence>
<reference evidence="7" key="1">
    <citation type="journal article" date="2022" name="bioRxiv">
        <title>Genomics of Preaxostyla Flagellates Illuminates Evolutionary Transitions and the Path Towards Mitochondrial Loss.</title>
        <authorList>
            <person name="Novak L.V.F."/>
            <person name="Treitli S.C."/>
            <person name="Pyrih J."/>
            <person name="Halakuc P."/>
            <person name="Pipaliya S.V."/>
            <person name="Vacek V."/>
            <person name="Brzon O."/>
            <person name="Soukal P."/>
            <person name="Eme L."/>
            <person name="Dacks J.B."/>
            <person name="Karnkowska A."/>
            <person name="Elias M."/>
            <person name="Hampl V."/>
        </authorList>
    </citation>
    <scope>NUCLEOTIDE SEQUENCE</scope>
    <source>
        <strain evidence="7">RCP-MX</strain>
    </source>
</reference>
<keyword evidence="5" id="KW-0131">Cell cycle</keyword>
<comment type="subcellular location">
    <subcellularLocation>
        <location evidence="1">Nucleus</location>
    </subcellularLocation>
</comment>
<dbReference type="PANTHER" id="PTHR10507:SF0">
    <property type="entry name" value="CELL DIVISION CONTROL PROTEIN 45 HOMOLOG"/>
    <property type="match status" value="1"/>
</dbReference>
<organism evidence="7 8">
    <name type="scientific">Paratrimastix pyriformis</name>
    <dbReference type="NCBI Taxonomy" id="342808"/>
    <lineage>
        <taxon>Eukaryota</taxon>
        <taxon>Metamonada</taxon>
        <taxon>Preaxostyla</taxon>
        <taxon>Paratrimastigidae</taxon>
        <taxon>Paratrimastix</taxon>
    </lineage>
</organism>
<dbReference type="InterPro" id="IPR003874">
    <property type="entry name" value="CDC45"/>
</dbReference>
<proteinExistence type="inferred from homology"/>
<comment type="caution">
    <text evidence="7">The sequence shown here is derived from an EMBL/GenBank/DDBJ whole genome shotgun (WGS) entry which is preliminary data.</text>
</comment>
<dbReference type="PANTHER" id="PTHR10507">
    <property type="entry name" value="CDC45-RELATED PROTEIN"/>
    <property type="match status" value="1"/>
</dbReference>
<gene>
    <name evidence="7" type="ORF">PAPYR_6304</name>
</gene>
<dbReference type="Pfam" id="PF02724">
    <property type="entry name" value="CDC45"/>
    <property type="match status" value="1"/>
</dbReference>
<evidence type="ECO:0000313" key="7">
    <source>
        <dbReference type="EMBL" id="KAJ4458041.1"/>
    </source>
</evidence>
<dbReference type="EMBL" id="JAPMOS010000035">
    <property type="protein sequence ID" value="KAJ4458041.1"/>
    <property type="molecule type" value="Genomic_DNA"/>
</dbReference>
<sequence length="341" mass="37789">MQDRHHKSSRCQAVPGKFNNHRVPAAVLACLIFEHKQLIPAARTSSLLIFASPDVDALCACRVLTTLLQMEGIQYHLVAVSTFDDLSAGFHSFSGQLVVLLNLGAIVNIAKFFQPHPDVRFLVVDSHRPYDIANIESPSQVVLVDDGSGEELFHRFTADVAKMNEEVDRIVAEEKKKEAAAEEAGDGDEAEEDAEAEEEDDGGGWGEVDSAAPGAAGRKHGLARDARTRRKRTRLQEAEKESVRPTARPAPHRWAIQQERNIRTSDLERAYYGGTYYGSSVAGQLFNLARNLGKSSNEILWYGILGVTDQLLHERITMDAYRRVAEDLKVPVFNQNTFGAH</sequence>
<evidence type="ECO:0000256" key="1">
    <source>
        <dbReference type="ARBA" id="ARBA00004123"/>
    </source>
</evidence>
<name>A0ABQ8UJC9_9EUKA</name>
<evidence type="ECO:0000256" key="4">
    <source>
        <dbReference type="ARBA" id="ARBA00023242"/>
    </source>
</evidence>
<protein>
    <submittedName>
        <fullName evidence="7">CDC45-related protein</fullName>
    </submittedName>
</protein>
<evidence type="ECO:0000256" key="6">
    <source>
        <dbReference type="SAM" id="MobiDB-lite"/>
    </source>
</evidence>
<accession>A0ABQ8UJC9</accession>
<feature type="compositionally biased region" description="Acidic residues" evidence="6">
    <location>
        <begin position="181"/>
        <end position="202"/>
    </location>
</feature>
<evidence type="ECO:0000313" key="8">
    <source>
        <dbReference type="Proteomes" id="UP001141327"/>
    </source>
</evidence>
<feature type="compositionally biased region" description="Basic and acidic residues" evidence="6">
    <location>
        <begin position="234"/>
        <end position="243"/>
    </location>
</feature>
<keyword evidence="3" id="KW-0235">DNA replication</keyword>
<feature type="compositionally biased region" description="Basic residues" evidence="6">
    <location>
        <begin position="217"/>
        <end position="233"/>
    </location>
</feature>
<dbReference type="InterPro" id="IPR038763">
    <property type="entry name" value="DHH_sf"/>
</dbReference>
<feature type="region of interest" description="Disordered" evidence="6">
    <location>
        <begin position="175"/>
        <end position="250"/>
    </location>
</feature>
<keyword evidence="4" id="KW-0539">Nucleus</keyword>
<keyword evidence="8" id="KW-1185">Reference proteome</keyword>
<comment type="similarity">
    <text evidence="2">Belongs to the CDC45 family.</text>
</comment>
<evidence type="ECO:0000256" key="3">
    <source>
        <dbReference type="ARBA" id="ARBA00022705"/>
    </source>
</evidence>